<accession>A0AAV5MDN9</accession>
<evidence type="ECO:0000313" key="3">
    <source>
        <dbReference type="Proteomes" id="UP001054252"/>
    </source>
</evidence>
<dbReference type="EMBL" id="BPVZ01000236">
    <property type="protein sequence ID" value="GKV47809.1"/>
    <property type="molecule type" value="Genomic_DNA"/>
</dbReference>
<comment type="caution">
    <text evidence="2">The sequence shown here is derived from an EMBL/GenBank/DDBJ whole genome shotgun (WGS) entry which is preliminary data.</text>
</comment>
<dbReference type="Proteomes" id="UP001054252">
    <property type="component" value="Unassembled WGS sequence"/>
</dbReference>
<evidence type="ECO:0000313" key="2">
    <source>
        <dbReference type="EMBL" id="GKV47809.1"/>
    </source>
</evidence>
<feature type="region of interest" description="Disordered" evidence="1">
    <location>
        <begin position="1"/>
        <end position="22"/>
    </location>
</feature>
<dbReference type="AlphaFoldDB" id="A0AAV5MDN9"/>
<proteinExistence type="predicted"/>
<gene>
    <name evidence="2" type="ORF">SLEP1_g54671</name>
</gene>
<evidence type="ECO:0000256" key="1">
    <source>
        <dbReference type="SAM" id="MobiDB-lite"/>
    </source>
</evidence>
<name>A0AAV5MDN9_9ROSI</name>
<reference evidence="2 3" key="1">
    <citation type="journal article" date="2021" name="Commun. Biol.">
        <title>The genome of Shorea leprosula (Dipterocarpaceae) highlights the ecological relevance of drought in aseasonal tropical rainforests.</title>
        <authorList>
            <person name="Ng K.K.S."/>
            <person name="Kobayashi M.J."/>
            <person name="Fawcett J.A."/>
            <person name="Hatakeyama M."/>
            <person name="Paape T."/>
            <person name="Ng C.H."/>
            <person name="Ang C.C."/>
            <person name="Tnah L.H."/>
            <person name="Lee C.T."/>
            <person name="Nishiyama T."/>
            <person name="Sese J."/>
            <person name="O'Brien M.J."/>
            <person name="Copetti D."/>
            <person name="Mohd Noor M.I."/>
            <person name="Ong R.C."/>
            <person name="Putra M."/>
            <person name="Sireger I.Z."/>
            <person name="Indrioko S."/>
            <person name="Kosugi Y."/>
            <person name="Izuno A."/>
            <person name="Isagi Y."/>
            <person name="Lee S.L."/>
            <person name="Shimizu K.K."/>
        </authorList>
    </citation>
    <scope>NUCLEOTIDE SEQUENCE [LARGE SCALE GENOMIC DNA]</scope>
    <source>
        <strain evidence="2">214</strain>
    </source>
</reference>
<keyword evidence="3" id="KW-1185">Reference proteome</keyword>
<organism evidence="2 3">
    <name type="scientific">Rubroshorea leprosula</name>
    <dbReference type="NCBI Taxonomy" id="152421"/>
    <lineage>
        <taxon>Eukaryota</taxon>
        <taxon>Viridiplantae</taxon>
        <taxon>Streptophyta</taxon>
        <taxon>Embryophyta</taxon>
        <taxon>Tracheophyta</taxon>
        <taxon>Spermatophyta</taxon>
        <taxon>Magnoliopsida</taxon>
        <taxon>eudicotyledons</taxon>
        <taxon>Gunneridae</taxon>
        <taxon>Pentapetalae</taxon>
        <taxon>rosids</taxon>
        <taxon>malvids</taxon>
        <taxon>Malvales</taxon>
        <taxon>Dipterocarpaceae</taxon>
        <taxon>Rubroshorea</taxon>
    </lineage>
</organism>
<protein>
    <submittedName>
        <fullName evidence="2">Uncharacterized protein</fullName>
    </submittedName>
</protein>
<sequence length="47" mass="4900">MGCRGRGVAVQKQDHSSKVQQAGGAATRCRGAGVQPQCSKQGCRQQV</sequence>